<organism evidence="1 2">
    <name type="scientific">Fusarium solani subsp. cucurbitae</name>
    <name type="common">Neocosmosporum cucurbitae</name>
    <dbReference type="NCBI Taxonomy" id="2747967"/>
    <lineage>
        <taxon>Eukaryota</taxon>
        <taxon>Fungi</taxon>
        <taxon>Dikarya</taxon>
        <taxon>Ascomycota</taxon>
        <taxon>Pezizomycotina</taxon>
        <taxon>Sordariomycetes</taxon>
        <taxon>Hypocreomycetidae</taxon>
        <taxon>Hypocreales</taxon>
        <taxon>Nectriaceae</taxon>
        <taxon>Fusarium</taxon>
        <taxon>Fusarium solani species complex</taxon>
    </lineage>
</organism>
<dbReference type="EMBL" id="CP090030">
    <property type="protein sequence ID" value="UPK89742.1"/>
    <property type="molecule type" value="Genomic_DNA"/>
</dbReference>
<evidence type="ECO:0000313" key="2">
    <source>
        <dbReference type="Proteomes" id="UP000830768"/>
    </source>
</evidence>
<sequence>MLSNLQPSVSKACSRCHARKVKCDLKVPRCSACIRQNDVCNITECVSYPYSVLQSLQDQINDLQARLREVPDQPSLVISAASQSIQPVPANLQKEAEEVGFLTTGGSNMYSGSKYVGSAAGSTFARIFFKQLNMVPSWATGQQGGSLDMCPSERSAALPPQPVARSLLAIYVARVHIWWPFLQLPYLRRVFQRIYQEPRECADHEKFIVFVVLALGSCQVTLKDKDSPATLDLNDSTSYFQTALRFFNNFHDHPRDLFGIQAVLLLAVWMLDSSCSSHNNDLWQLSRYIMSCAIEAGLHRHNTDWGFTSEELEVRNRTWWCAYNLERQVATITGRVLSIRDHAIHALLPTVSSFDSLNTVESSAAPIFHKHNIQPLRHMIALRRIGGRILESIYIARGPDGTAMDTTFQQICATSDQIRRDLETWEQQLEVMTLKPSREHSEMKIEYCLLQLLLHRPSPTFMVPSRQMASYCSRAASTAIHHWSKIDVEYGISAVCRCFRQLHDILLVGLAALYCDWQSMALPQTRTEDAPRGYRHMGDTSACLDLIERGTSYMKGSHLTRYRDLFQAVRNKVYSRTSVTETSPMESIHVDPTAPPEPYATSEGLSFDVNDEMVYSMGDGVEAYMNQVNEFLDGGGFDVDEALNAWYDALMEEMQGN</sequence>
<reference evidence="1" key="1">
    <citation type="submission" date="2021-11" db="EMBL/GenBank/DDBJ databases">
        <title>Fusarium solani-melongenae Genome sequencing and assembly.</title>
        <authorList>
            <person name="Xie S."/>
            <person name="Huang L."/>
            <person name="Zhang X."/>
        </authorList>
    </citation>
    <scope>NUCLEOTIDE SEQUENCE</scope>
    <source>
        <strain evidence="1">CRI 24-3</strain>
    </source>
</reference>
<accession>A0ACD3YL91</accession>
<gene>
    <name evidence="1" type="ORF">LCI18_000677</name>
</gene>
<dbReference type="Proteomes" id="UP000830768">
    <property type="component" value="Chromosome 1"/>
</dbReference>
<evidence type="ECO:0000313" key="1">
    <source>
        <dbReference type="EMBL" id="UPK89742.1"/>
    </source>
</evidence>
<keyword evidence="2" id="KW-1185">Reference proteome</keyword>
<protein>
    <submittedName>
        <fullName evidence="1">Uncharacterized protein</fullName>
    </submittedName>
</protein>
<name>A0ACD3YL91_FUSSC</name>
<proteinExistence type="predicted"/>